<evidence type="ECO:0000313" key="2">
    <source>
        <dbReference type="Proteomes" id="UP000222296"/>
    </source>
</evidence>
<evidence type="ECO:0000313" key="1">
    <source>
        <dbReference type="EMBL" id="QDY93897.1"/>
    </source>
</evidence>
<dbReference type="AlphaFoldDB" id="A0AAP9J5J1"/>
<gene>
    <name evidence="1" type="ORF">CG010_007005</name>
</gene>
<dbReference type="Proteomes" id="UP000222296">
    <property type="component" value="Chromosome Circular"/>
</dbReference>
<sequence>MKVTNISKGPRGLNSTKGPVLIEVGETVEIEINEAELKVSEGTGWFTFEGEAAGGEKLDRDELKKQADELGLQYAANIKSEKLKELIDAKLAE</sequence>
<organism evidence="1 2">
    <name type="scientific">Agrobacterium tumefaciens</name>
    <dbReference type="NCBI Taxonomy" id="358"/>
    <lineage>
        <taxon>Bacteria</taxon>
        <taxon>Pseudomonadati</taxon>
        <taxon>Pseudomonadota</taxon>
        <taxon>Alphaproteobacteria</taxon>
        <taxon>Hyphomicrobiales</taxon>
        <taxon>Rhizobiaceae</taxon>
        <taxon>Rhizobium/Agrobacterium group</taxon>
        <taxon>Agrobacterium</taxon>
        <taxon>Agrobacterium tumefaciens complex</taxon>
    </lineage>
</organism>
<reference evidence="1 2" key="1">
    <citation type="journal article" date="2017" name="Genome Announc.">
        <title>Draft Genome Sequence of Agrobacterium tumefaciens Biovar 1 Strain 186, Isolated from Walnut.</title>
        <authorList>
            <person name="Poret-Peterson A.T."/>
            <person name="Bhatnagar S."/>
            <person name="McClean A.E."/>
            <person name="Kluepfel D.A."/>
        </authorList>
    </citation>
    <scope>NUCLEOTIDE SEQUENCE [LARGE SCALE GENOMIC DNA]</scope>
    <source>
        <strain evidence="1 2">186</strain>
    </source>
</reference>
<name>A0AAP9J5J1_AGRTU</name>
<dbReference type="EMBL" id="CP042274">
    <property type="protein sequence ID" value="QDY93897.1"/>
    <property type="molecule type" value="Genomic_DNA"/>
</dbReference>
<dbReference type="RefSeq" id="WP_099085327.1">
    <property type="nucleotide sequence ID" value="NZ_CP042274.1"/>
</dbReference>
<accession>A0AAP9J5J1</accession>
<proteinExistence type="predicted"/>
<protein>
    <submittedName>
        <fullName evidence="1">Uncharacterized protein</fullName>
    </submittedName>
</protein>